<dbReference type="PROSITE" id="PS50835">
    <property type="entry name" value="IG_LIKE"/>
    <property type="match status" value="1"/>
</dbReference>
<feature type="coiled-coil region" evidence="1">
    <location>
        <begin position="306"/>
        <end position="333"/>
    </location>
</feature>
<reference evidence="3 4" key="1">
    <citation type="submission" date="2014-06" db="EMBL/GenBank/DDBJ databases">
        <authorList>
            <person name="Swart Estienne"/>
        </authorList>
    </citation>
    <scope>NUCLEOTIDE SEQUENCE [LARGE SCALE GENOMIC DNA]</scope>
    <source>
        <strain evidence="3 4">130c</strain>
    </source>
</reference>
<feature type="domain" description="Ig-like" evidence="2">
    <location>
        <begin position="12"/>
        <end position="103"/>
    </location>
</feature>
<dbReference type="InParanoid" id="A0A078AGA8"/>
<keyword evidence="1" id="KW-0175">Coiled coil</keyword>
<dbReference type="Proteomes" id="UP000039865">
    <property type="component" value="Unassembled WGS sequence"/>
</dbReference>
<keyword evidence="4" id="KW-1185">Reference proteome</keyword>
<protein>
    <recommendedName>
        <fullName evidence="2">Ig-like domain-containing protein</fullName>
    </recommendedName>
</protein>
<sequence>MDFNSQWLTKEPEIVPFKSKIMKIALTYSSILAIDCKISKILIWHLEEQTLWSWGQDPMRKGVLGFGEYQLNIQNPQILLQHQTDIQTTLYSCNSIQDDKNVSFVWGTNQFQTISTFDETIFEPVELKNSQEKLILFDNLICLISPDGELKLKGHFRKQHNLHRSFSEKSIVKQSVYLSNDSFRSQIQDAVDINLKIDQDIINVHYSSSMALIQTKNSQLFYLLNEKFDLYEIDIPFQYEILDIQYTYLTIWILIQGKFDQQKYLIETFQKKLQFIKVGEDFNQGIQNYSNTKNMNGQVSFIFEEVVDIEKINKEYEDLKKKINKKLGNENQNQSQNILQVHNTSQYSVDQQSDRCQLELNFDYDTKKIGDMVELDIEMKHLRNIAPMQFKWNQEDLSQVKSLSSLRGSRLALQDITAKTNNCQQLLSERDIFTNPFKGSQCSYVNYQTIEKSLTPKTPKKQVNYKDENIQVKEYMIDPKLIKITSILEKNSKKEIFQLYKEYKKFELLQKHLRYLWMNRGQFKRQKNLIISTIIKQKQHSLNLSKICLIKVQQSEGLGYTGLI</sequence>
<gene>
    <name evidence="3" type="primary">Contig5752.g6162</name>
    <name evidence="3" type="ORF">STYLEM_9870</name>
</gene>
<accession>A0A078AGA8</accession>
<dbReference type="AlphaFoldDB" id="A0A078AGA8"/>
<proteinExistence type="predicted"/>
<evidence type="ECO:0000259" key="2">
    <source>
        <dbReference type="PROSITE" id="PS50835"/>
    </source>
</evidence>
<dbReference type="EMBL" id="CCKQ01009382">
    <property type="protein sequence ID" value="CDW80866.1"/>
    <property type="molecule type" value="Genomic_DNA"/>
</dbReference>
<evidence type="ECO:0000313" key="4">
    <source>
        <dbReference type="Proteomes" id="UP000039865"/>
    </source>
</evidence>
<organism evidence="3 4">
    <name type="scientific">Stylonychia lemnae</name>
    <name type="common">Ciliate</name>
    <dbReference type="NCBI Taxonomy" id="5949"/>
    <lineage>
        <taxon>Eukaryota</taxon>
        <taxon>Sar</taxon>
        <taxon>Alveolata</taxon>
        <taxon>Ciliophora</taxon>
        <taxon>Intramacronucleata</taxon>
        <taxon>Spirotrichea</taxon>
        <taxon>Stichotrichia</taxon>
        <taxon>Sporadotrichida</taxon>
        <taxon>Oxytrichidae</taxon>
        <taxon>Stylonychinae</taxon>
        <taxon>Stylonychia</taxon>
    </lineage>
</organism>
<evidence type="ECO:0000256" key="1">
    <source>
        <dbReference type="SAM" id="Coils"/>
    </source>
</evidence>
<name>A0A078AGA8_STYLE</name>
<evidence type="ECO:0000313" key="3">
    <source>
        <dbReference type="EMBL" id="CDW80866.1"/>
    </source>
</evidence>
<dbReference type="InterPro" id="IPR007110">
    <property type="entry name" value="Ig-like_dom"/>
</dbReference>